<gene>
    <name evidence="2" type="ORF">DHA2_151759</name>
</gene>
<protein>
    <submittedName>
        <fullName evidence="2">Uncharacterized protein</fullName>
    </submittedName>
</protein>
<dbReference type="VEuPathDB" id="GiardiaDB:GL50581_379"/>
<feature type="transmembrane region" description="Helical" evidence="1">
    <location>
        <begin position="137"/>
        <end position="158"/>
    </location>
</feature>
<dbReference type="AlphaFoldDB" id="V6TF38"/>
<organism evidence="2 3">
    <name type="scientific">Giardia intestinalis</name>
    <name type="common">Giardia lamblia</name>
    <dbReference type="NCBI Taxonomy" id="5741"/>
    <lineage>
        <taxon>Eukaryota</taxon>
        <taxon>Metamonada</taxon>
        <taxon>Diplomonadida</taxon>
        <taxon>Hexamitidae</taxon>
        <taxon>Giardiinae</taxon>
        <taxon>Giardia</taxon>
    </lineage>
</organism>
<feature type="transmembrane region" description="Helical" evidence="1">
    <location>
        <begin position="12"/>
        <end position="38"/>
    </location>
</feature>
<dbReference type="VEuPathDB" id="GiardiaDB:DHA2_151759"/>
<sequence>MSGYWTETTKILLLVGIPCIITTYTIAVVPRSLIGVINVLNLEYSFSWKLHFFYEFRAWFGTAIVLSILVLYFFVSHLMLCCSCSKTRNVVVYCYLASIGTGYCAIADLFSCIVTPFVNLESAYISLLLIGDLSKYATLSVGIAWLFTVTAGVLLLNTESACLRALTPTIGSLISFGLPLFIVLINGVGHYNVYTTPHYIIASFVLAFLSLVCYLLAYFVEFQKTKILNKYDVFGGPSTSFGRTPASSTTMLSTAHDSSTYRGYSNDAYLYA</sequence>
<comment type="caution">
    <text evidence="2">The sequence shown here is derived from an EMBL/GenBank/DDBJ whole genome shotgun (WGS) entry which is preliminary data.</text>
</comment>
<evidence type="ECO:0000313" key="2">
    <source>
        <dbReference type="EMBL" id="ESU37371.1"/>
    </source>
</evidence>
<feature type="transmembrane region" description="Helical" evidence="1">
    <location>
        <begin position="92"/>
        <end position="117"/>
    </location>
</feature>
<keyword evidence="1" id="KW-0812">Transmembrane</keyword>
<dbReference type="EMBL" id="AHGT01000028">
    <property type="protein sequence ID" value="ESU37371.1"/>
    <property type="molecule type" value="Genomic_DNA"/>
</dbReference>
<feature type="transmembrane region" description="Helical" evidence="1">
    <location>
        <begin position="170"/>
        <end position="193"/>
    </location>
</feature>
<proteinExistence type="predicted"/>
<reference evidence="3" key="1">
    <citation type="submission" date="2012-02" db="EMBL/GenBank/DDBJ databases">
        <title>Genome sequencing of Giardia lamblia Genotypes A2 and B isolates (DH and GS) and comparative analysis with the genomes of Genotypes A1 and E (WB and Pig).</title>
        <authorList>
            <person name="Adam R."/>
            <person name="Dahlstrom E."/>
            <person name="Martens C."/>
            <person name="Bruno D."/>
            <person name="Barbian K."/>
            <person name="Porcella S.F."/>
            <person name="Nash T."/>
        </authorList>
    </citation>
    <scope>NUCLEOTIDE SEQUENCE</scope>
    <source>
        <strain evidence="3">DH</strain>
    </source>
</reference>
<reference evidence="2 3" key="2">
    <citation type="journal article" date="2013" name="Genome Biol. Evol.">
        <title>Genome sequencing of Giardia lamblia genotypes A2 and B isolates (DH and GS) and comparative analysis with the genomes of genotypes A1 and E (WB and Pig).</title>
        <authorList>
            <person name="Adam R.D."/>
            <person name="Dahlstrom E.W."/>
            <person name="Martens C.A."/>
            <person name="Bruno D.P."/>
            <person name="Barbian K.D."/>
            <person name="Ricklefs S.M."/>
            <person name="Hernandez M.M."/>
            <person name="Narla N.P."/>
            <person name="Patel R.B."/>
            <person name="Porcella S.F."/>
            <person name="Nash T.E."/>
        </authorList>
    </citation>
    <scope>NUCLEOTIDE SEQUENCE [LARGE SCALE GENOMIC DNA]</scope>
    <source>
        <strain evidence="2 3">DH</strain>
    </source>
</reference>
<feature type="transmembrane region" description="Helical" evidence="1">
    <location>
        <begin position="199"/>
        <end position="220"/>
    </location>
</feature>
<feature type="transmembrane region" description="Helical" evidence="1">
    <location>
        <begin position="58"/>
        <end position="80"/>
    </location>
</feature>
<keyword evidence="1" id="KW-0472">Membrane</keyword>
<accession>V6TF38</accession>
<name>V6TF38_GIAIN</name>
<evidence type="ECO:0000313" key="3">
    <source>
        <dbReference type="Proteomes" id="UP000018320"/>
    </source>
</evidence>
<dbReference type="VEuPathDB" id="GiardiaDB:QR46_0480"/>
<dbReference type="Proteomes" id="UP000018320">
    <property type="component" value="Unassembled WGS sequence"/>
</dbReference>
<evidence type="ECO:0000256" key="1">
    <source>
        <dbReference type="SAM" id="Phobius"/>
    </source>
</evidence>
<keyword evidence="1" id="KW-1133">Transmembrane helix</keyword>
<dbReference type="VEuPathDB" id="GiardiaDB:GL50803_0095451"/>